<proteinExistence type="inferred from homology"/>
<feature type="region of interest" description="Disordered" evidence="2">
    <location>
        <begin position="816"/>
        <end position="836"/>
    </location>
</feature>
<dbReference type="InParanoid" id="I2H9E3"/>
<feature type="region of interest" description="Disordered" evidence="2">
    <location>
        <begin position="858"/>
        <end position="880"/>
    </location>
</feature>
<dbReference type="AlphaFoldDB" id="I2H9E3"/>
<protein>
    <recommendedName>
        <fullName evidence="5">SAPS-domain-containing protein</fullName>
    </recommendedName>
</protein>
<feature type="region of interest" description="Disordered" evidence="2">
    <location>
        <begin position="257"/>
        <end position="337"/>
    </location>
</feature>
<evidence type="ECO:0008006" key="5">
    <source>
        <dbReference type="Google" id="ProtNLM"/>
    </source>
</evidence>
<dbReference type="Proteomes" id="UP000002866">
    <property type="component" value="Chromosome 9"/>
</dbReference>
<dbReference type="GO" id="GO:0005634">
    <property type="term" value="C:nucleus"/>
    <property type="evidence" value="ECO:0007669"/>
    <property type="project" value="TreeGrafter"/>
</dbReference>
<feature type="compositionally biased region" description="Low complexity" evidence="2">
    <location>
        <begin position="80"/>
        <end position="96"/>
    </location>
</feature>
<accession>I2H9E3</accession>
<dbReference type="PANTHER" id="PTHR12634">
    <property type="entry name" value="SIT4 YEAST -ASSOCIATING PROTEIN-RELATED"/>
    <property type="match status" value="1"/>
</dbReference>
<dbReference type="Pfam" id="PF04499">
    <property type="entry name" value="SAPS"/>
    <property type="match status" value="1"/>
</dbReference>
<name>I2H9E3_HENB6</name>
<dbReference type="HOGENOM" id="CLU_003676_2_1_1"/>
<keyword evidence="4" id="KW-1185">Reference proteome</keyword>
<dbReference type="PANTHER" id="PTHR12634:SF14">
    <property type="entry name" value="SIT4-ASSOCIATING PROTEIN SAP155-RELATED"/>
    <property type="match status" value="1"/>
</dbReference>
<evidence type="ECO:0000256" key="1">
    <source>
        <dbReference type="ARBA" id="ARBA00006180"/>
    </source>
</evidence>
<evidence type="ECO:0000313" key="3">
    <source>
        <dbReference type="EMBL" id="CCH62995.1"/>
    </source>
</evidence>
<feature type="compositionally biased region" description="Acidic residues" evidence="2">
    <location>
        <begin position="861"/>
        <end position="875"/>
    </location>
</feature>
<dbReference type="GeneID" id="14498172"/>
<gene>
    <name evidence="3" type="primary">TBLA0I03420</name>
    <name evidence="3" type="ORF">TBLA_0I03420</name>
</gene>
<feature type="compositionally biased region" description="Polar residues" evidence="2">
    <location>
        <begin position="291"/>
        <end position="312"/>
    </location>
</feature>
<dbReference type="GO" id="GO:0005829">
    <property type="term" value="C:cytosol"/>
    <property type="evidence" value="ECO:0007669"/>
    <property type="project" value="TreeGrafter"/>
</dbReference>
<dbReference type="STRING" id="1071380.I2H9E3"/>
<organism evidence="3 4">
    <name type="scientific">Henningerozyma blattae (strain ATCC 34711 / CBS 6284 / DSM 70876 / NBRC 10599 / NRRL Y-10934 / UCD 77-7)</name>
    <name type="common">Yeast</name>
    <name type="synonym">Tetrapisispora blattae</name>
    <dbReference type="NCBI Taxonomy" id="1071380"/>
    <lineage>
        <taxon>Eukaryota</taxon>
        <taxon>Fungi</taxon>
        <taxon>Dikarya</taxon>
        <taxon>Ascomycota</taxon>
        <taxon>Saccharomycotina</taxon>
        <taxon>Saccharomycetes</taxon>
        <taxon>Saccharomycetales</taxon>
        <taxon>Saccharomycetaceae</taxon>
        <taxon>Henningerozyma</taxon>
    </lineage>
</organism>
<dbReference type="InterPro" id="IPR007587">
    <property type="entry name" value="SAPS"/>
</dbReference>
<dbReference type="GO" id="GO:0019903">
    <property type="term" value="F:protein phosphatase binding"/>
    <property type="evidence" value="ECO:0007669"/>
    <property type="project" value="InterPro"/>
</dbReference>
<dbReference type="KEGG" id="tbl:TBLA_0I03420"/>
<feature type="compositionally biased region" description="Low complexity" evidence="2">
    <location>
        <begin position="316"/>
        <end position="331"/>
    </location>
</feature>
<dbReference type="OrthoDB" id="295029at2759"/>
<evidence type="ECO:0000256" key="2">
    <source>
        <dbReference type="SAM" id="MobiDB-lite"/>
    </source>
</evidence>
<reference evidence="3 4" key="1">
    <citation type="journal article" date="2011" name="Proc. Natl. Acad. Sci. U.S.A.">
        <title>Evolutionary erosion of yeast sex chromosomes by mating-type switching accidents.</title>
        <authorList>
            <person name="Gordon J.L."/>
            <person name="Armisen D."/>
            <person name="Proux-Wera E."/>
            <person name="Oheigeartaigh S.S."/>
            <person name="Byrne K.P."/>
            <person name="Wolfe K.H."/>
        </authorList>
    </citation>
    <scope>NUCLEOTIDE SEQUENCE [LARGE SCALE GENOMIC DNA]</scope>
    <source>
        <strain evidence="4">ATCC 34711 / CBS 6284 / DSM 70876 / NBRC 10599 / NRRL Y-10934 / UCD 77-7</strain>
    </source>
</reference>
<comment type="similarity">
    <text evidence="1">Belongs to the SAPS family.</text>
</comment>
<dbReference type="eggNOG" id="KOG2073">
    <property type="taxonomic scope" value="Eukaryota"/>
</dbReference>
<feature type="compositionally biased region" description="Low complexity" evidence="2">
    <location>
        <begin position="381"/>
        <end position="403"/>
    </location>
</feature>
<feature type="region of interest" description="Disordered" evidence="2">
    <location>
        <begin position="70"/>
        <end position="112"/>
    </location>
</feature>
<sequence>MSFWPFSTNTNNSNINKTLDQYFLILNYLKKNNLLPIIRNSNSTSTNSISLASLSSISSDFNTSSPINQIPLPPRPAEPTTSTNTVAPTTTTTADTFSNGRPINGNNPTTTNTASGNFTYSIKDLDSSFIDSILMEPDLIEELLMNNNNLIDFICFGYFFQKTSTTNNPLSSQNEFVSISNLNYIIDRLLLALSNINQIDVNNNQSSVQHSTNNLIIHDYFNANNDLGSRSSLHNDIEIDLQQQDYLMNNNKDDYTKENKNKFRNPTTFLDDNTVKTQNVIDPLDDPLENASPTTKYNKLQHNNDRSTSTSLKLEPSFTPTFSKTTTTTTTIHSNNIPPALASISTALSSSSSSIISSSSSSSSNSSSPFLIDNHSSATTNTTTLVSNNNADDANTNTSNNTDPKTNIPPDNNILNIKMANIITNILSQDVSIVLNSILNNFNYLNKLWSIIYKINSKNYQILSNFFLKINEILFYKNSIKYLNFIRLNSTNFTKNLIENINYENIIDFFLKLISTDKFNNESGMINLLLNQNLIENLIIKLNNLDSIKDFDIIISIGDFLKNLITISSNTLLLLDNNSVTSSSMNPNSNQLSNSAMVNNSEMDPDNMLIGPNNLIRNLVSAKVIKKLINLILTKKNYHLIVIVSIVIELIRKNNSDYDNFNYLSEKNLNLKLNPPNNNDPIYLGFMLKEFSLNLNNFFHLLFELELNLNEKTPNTNQLGNQYKPLNVQRFKIIELIAELLHCSNMKLMNYKNYHKFAAKKNSIRKNFKFFLNDAISNDLLTNVNTNNTITADATIDFSSNSSSSTIKHFKKQKYDSNLNSNGSTNNILNPNNIEIDSNKNEDSELIINFKTSRTPKLNSMDDEAASNSDDELDSDPNFRFTTSNHAYSNKSILEEDEYEIKESNAFNNNSNNSYLTDERNTILRKNPTIGDMFKIKLFDSQFLPKIVLLFLEYPWNNLWHNVVFDIIQQIFNGKLDSTYNCFLIYQLFSLQNSRSFIHTISDYRNEDSYINNNEHILSINKYINSNIPIDLSITKNIILKGYQDSYDFFEKESINLGYMGHLILIAEEVVKFSKNIDTKTLSNDIFDVLNDKEWLYYCNEVLNETRKMYSCILGGGTYVEDGNGNIIPQLPSSPTQSLQLKEIDMNDNINSDNQEPLECDGQADSQSNFQLIPSSRATEELVISRHSSYKNSNSISVEDIEEQLGLSTTSDLHNRLRNMLVHASEDEISLRNEQNGVIILGPPPE</sequence>
<dbReference type="GO" id="GO:0019888">
    <property type="term" value="F:protein phosphatase regulator activity"/>
    <property type="evidence" value="ECO:0007669"/>
    <property type="project" value="TreeGrafter"/>
</dbReference>
<feature type="region of interest" description="Disordered" evidence="2">
    <location>
        <begin position="381"/>
        <end position="410"/>
    </location>
</feature>
<feature type="compositionally biased region" description="Polar residues" evidence="2">
    <location>
        <begin position="264"/>
        <end position="280"/>
    </location>
</feature>
<dbReference type="EMBL" id="HE806324">
    <property type="protein sequence ID" value="CCH62995.1"/>
    <property type="molecule type" value="Genomic_DNA"/>
</dbReference>
<dbReference type="RefSeq" id="XP_004182514.1">
    <property type="nucleotide sequence ID" value="XM_004182466.1"/>
</dbReference>
<evidence type="ECO:0000313" key="4">
    <source>
        <dbReference type="Proteomes" id="UP000002866"/>
    </source>
</evidence>